<feature type="active site" evidence="1">
    <location>
        <position position="279"/>
    </location>
</feature>
<dbReference type="Gene3D" id="1.10.3290.10">
    <property type="entry name" value="Fido-like domain"/>
    <property type="match status" value="1"/>
</dbReference>
<dbReference type="EMBL" id="CP095353">
    <property type="protein sequence ID" value="XAG69182.1"/>
    <property type="molecule type" value="Genomic_DNA"/>
</dbReference>
<feature type="binding site" evidence="2">
    <location>
        <begin position="283"/>
        <end position="290"/>
    </location>
    <ligand>
        <name>ATP</name>
        <dbReference type="ChEBI" id="CHEBI:30616"/>
    </ligand>
</feature>
<dbReference type="PANTHER" id="PTHR13504:SF38">
    <property type="entry name" value="FIDO DOMAIN-CONTAINING PROTEIN"/>
    <property type="match status" value="1"/>
</dbReference>
<gene>
    <name evidence="4" type="ORF">MRM75_21800</name>
</gene>
<keyword evidence="2" id="KW-0067">ATP-binding</keyword>
<accession>A0AAU6U4V2</accession>
<dbReference type="AlphaFoldDB" id="A0AAU6U4V2"/>
<sequence length="456" mass="52550">MVKKPPVFKPSEFLKSIGDHMNSPSGPEYFRHMSPVDGKGRYQHYDEMRFRVKAPASSEIAWSFKKMARSSLYMDMILVGEPMQLCKMLLTPTIQKATSAVDKHATTATLKWMMNKVGERAHIEYLLNDLIEDEAISSSQLEGAATTTIVAKDMLRQQRKPRTADEKMILGNYKMMSYAWEHRNEPLSIELIQSIHHAGVLGIDDEKYTPGLFRTDDDIIVEDADNNIVHQPPPAARIKERLQRICDWINQCHDDAERTTYIHPLVKAISLHFSMGYEHVFKDGNGRVARALFYWFMFKNDYGAFRYIAISTMLKKAAIQYGKSYVYTETDEMDLTYFVDYQCHIILRALKRFTETYQTNVTAIQDFNMWVAKSGLFGVMTEKQRAIMYSAIGNKGMQLTTNMVKAKLHCSYNTAASALKGMVEMGILEAKQEGRQQVFTMRPLEDIQKHWNRVFM</sequence>
<keyword evidence="2" id="KW-0547">Nucleotide-binding</keyword>
<dbReference type="GO" id="GO:0005524">
    <property type="term" value="F:ATP binding"/>
    <property type="evidence" value="ECO:0007669"/>
    <property type="project" value="UniProtKB-KW"/>
</dbReference>
<dbReference type="InterPro" id="IPR036597">
    <property type="entry name" value="Fido-like_dom_sf"/>
</dbReference>
<protein>
    <submittedName>
        <fullName evidence="4">Fic family protein</fullName>
    </submittedName>
</protein>
<dbReference type="Pfam" id="PF02661">
    <property type="entry name" value="Fic"/>
    <property type="match status" value="1"/>
</dbReference>
<organism evidence="4">
    <name type="scientific">bacterium 19CA06SA08-2</name>
    <dbReference type="NCBI Taxonomy" id="2920658"/>
    <lineage>
        <taxon>Bacteria</taxon>
    </lineage>
</organism>
<evidence type="ECO:0000313" key="4">
    <source>
        <dbReference type="EMBL" id="XAG69182.1"/>
    </source>
</evidence>
<evidence type="ECO:0000256" key="1">
    <source>
        <dbReference type="PIRSR" id="PIRSR640198-1"/>
    </source>
</evidence>
<dbReference type="InterPro" id="IPR003812">
    <property type="entry name" value="Fido"/>
</dbReference>
<dbReference type="PANTHER" id="PTHR13504">
    <property type="entry name" value="FIDO DOMAIN-CONTAINING PROTEIN DDB_G0283145"/>
    <property type="match status" value="1"/>
</dbReference>
<evidence type="ECO:0000259" key="3">
    <source>
        <dbReference type="PROSITE" id="PS51459"/>
    </source>
</evidence>
<dbReference type="SUPFAM" id="SSF140931">
    <property type="entry name" value="Fic-like"/>
    <property type="match status" value="1"/>
</dbReference>
<proteinExistence type="predicted"/>
<reference evidence="4" key="1">
    <citation type="submission" date="2022-03" db="EMBL/GenBank/DDBJ databases">
        <title>Sea Food Isolates.</title>
        <authorList>
            <person name="Li c."/>
        </authorList>
    </citation>
    <scope>NUCLEOTIDE SEQUENCE</scope>
    <source>
        <strain evidence="4">19CA06SA08-2</strain>
    </source>
</reference>
<dbReference type="PROSITE" id="PS51459">
    <property type="entry name" value="FIDO"/>
    <property type="match status" value="1"/>
</dbReference>
<evidence type="ECO:0000256" key="2">
    <source>
        <dbReference type="PIRSR" id="PIRSR640198-2"/>
    </source>
</evidence>
<name>A0AAU6U4V2_UNCXX</name>
<dbReference type="InterPro" id="IPR040198">
    <property type="entry name" value="Fido_containing"/>
</dbReference>
<feature type="domain" description="Fido" evidence="3">
    <location>
        <begin position="187"/>
        <end position="341"/>
    </location>
</feature>